<sequence length="126" mass="14185">MTVGFIEGARLTSLLRGPEKSDTCVLDVRDDDFRGGHIPGCLNIWSDEFADDDDVDSIIQKHALGQYKMIVVTCFMSQQRGPFCARRLASRLETLDVPQKPVINVLYGGMRKFKQDYSGRADLLED</sequence>
<comment type="caution">
    <text evidence="2">The sequence shown here is derived from an EMBL/GenBank/DDBJ whole genome shotgun (WGS) entry which is preliminary data.</text>
</comment>
<evidence type="ECO:0000259" key="1">
    <source>
        <dbReference type="PROSITE" id="PS50206"/>
    </source>
</evidence>
<keyword evidence="3" id="KW-1185">Reference proteome</keyword>
<evidence type="ECO:0000313" key="2">
    <source>
        <dbReference type="EMBL" id="CAL5229180.1"/>
    </source>
</evidence>
<feature type="domain" description="Rhodanese" evidence="1">
    <location>
        <begin position="19"/>
        <end position="122"/>
    </location>
</feature>
<dbReference type="SMART" id="SM00450">
    <property type="entry name" value="RHOD"/>
    <property type="match status" value="1"/>
</dbReference>
<accession>A0ABP1GD04</accession>
<gene>
    <name evidence="2" type="primary">g12457</name>
    <name evidence="2" type="ORF">VP750_LOCUS11086</name>
</gene>
<dbReference type="Gene3D" id="3.40.250.10">
    <property type="entry name" value="Rhodanese-like domain"/>
    <property type="match status" value="1"/>
</dbReference>
<protein>
    <submittedName>
        <fullName evidence="2">G12457 protein</fullName>
    </submittedName>
</protein>
<dbReference type="EMBL" id="CAXHTA020000020">
    <property type="protein sequence ID" value="CAL5229180.1"/>
    <property type="molecule type" value="Genomic_DNA"/>
</dbReference>
<dbReference type="InterPro" id="IPR001763">
    <property type="entry name" value="Rhodanese-like_dom"/>
</dbReference>
<dbReference type="InterPro" id="IPR036873">
    <property type="entry name" value="Rhodanese-like_dom_sf"/>
</dbReference>
<dbReference type="PANTHER" id="PTHR10828:SF38">
    <property type="entry name" value="ARSENICAL-RESISTANCE PROTEIN 2-RELATED"/>
    <property type="match status" value="1"/>
</dbReference>
<dbReference type="PROSITE" id="PS50206">
    <property type="entry name" value="RHODANESE_3"/>
    <property type="match status" value="1"/>
</dbReference>
<name>A0ABP1GD04_9CHLO</name>
<organism evidence="2 3">
    <name type="scientific">Coccomyxa viridis</name>
    <dbReference type="NCBI Taxonomy" id="1274662"/>
    <lineage>
        <taxon>Eukaryota</taxon>
        <taxon>Viridiplantae</taxon>
        <taxon>Chlorophyta</taxon>
        <taxon>core chlorophytes</taxon>
        <taxon>Trebouxiophyceae</taxon>
        <taxon>Trebouxiophyceae incertae sedis</taxon>
        <taxon>Coccomyxaceae</taxon>
        <taxon>Coccomyxa</taxon>
    </lineage>
</organism>
<dbReference type="Pfam" id="PF00581">
    <property type="entry name" value="Rhodanese"/>
    <property type="match status" value="1"/>
</dbReference>
<proteinExistence type="predicted"/>
<dbReference type="Proteomes" id="UP001497392">
    <property type="component" value="Unassembled WGS sequence"/>
</dbReference>
<evidence type="ECO:0000313" key="3">
    <source>
        <dbReference type="Proteomes" id="UP001497392"/>
    </source>
</evidence>
<reference evidence="2 3" key="1">
    <citation type="submission" date="2024-06" db="EMBL/GenBank/DDBJ databases">
        <authorList>
            <person name="Kraege A."/>
            <person name="Thomma B."/>
        </authorList>
    </citation>
    <scope>NUCLEOTIDE SEQUENCE [LARGE SCALE GENOMIC DNA]</scope>
</reference>
<dbReference type="SUPFAM" id="SSF52821">
    <property type="entry name" value="Rhodanese/Cell cycle control phosphatase"/>
    <property type="match status" value="1"/>
</dbReference>
<dbReference type="PANTHER" id="PTHR10828">
    <property type="entry name" value="M-PHASE INDUCER PHOSPHATASE DUAL SPECIFICITY PHOSPHATASE CDC25"/>
    <property type="match status" value="1"/>
</dbReference>